<dbReference type="EMBL" id="OLKH01000106">
    <property type="protein sequence ID" value="SPE77928.1"/>
    <property type="molecule type" value="Genomic_DNA"/>
</dbReference>
<evidence type="ECO:0000256" key="1">
    <source>
        <dbReference type="SAM" id="MobiDB-lite"/>
    </source>
</evidence>
<feature type="region of interest" description="Disordered" evidence="1">
    <location>
        <begin position="1"/>
        <end position="31"/>
    </location>
</feature>
<reference evidence="2 3" key="1">
    <citation type="submission" date="2018-02" db="EMBL/GenBank/DDBJ databases">
        <authorList>
            <person name="Cohen D.B."/>
            <person name="Kent A.D."/>
        </authorList>
    </citation>
    <scope>NUCLEOTIDE SEQUENCE [LARGE SCALE GENOMIC DNA]</scope>
    <source>
        <strain evidence="2">CIP109753</strain>
    </source>
</reference>
<dbReference type="AlphaFoldDB" id="A0A2N9PC43"/>
<accession>A0A2N9PC43</accession>
<organism evidence="2 3">
    <name type="scientific">Flavobacterium columnare</name>
    <dbReference type="NCBI Taxonomy" id="996"/>
    <lineage>
        <taxon>Bacteria</taxon>
        <taxon>Pseudomonadati</taxon>
        <taxon>Bacteroidota</taxon>
        <taxon>Flavobacteriia</taxon>
        <taxon>Flavobacteriales</taxon>
        <taxon>Flavobacteriaceae</taxon>
        <taxon>Flavobacterium</taxon>
    </lineage>
</organism>
<sequence>MLIIQGGGISDDDHDGPKILRPTGIKTLSQQ</sequence>
<name>A0A2N9PC43_9FLAO</name>
<evidence type="ECO:0000313" key="2">
    <source>
        <dbReference type="EMBL" id="SPE77928.1"/>
    </source>
</evidence>
<protein>
    <submittedName>
        <fullName evidence="2">Uncharacterized protein</fullName>
    </submittedName>
</protein>
<gene>
    <name evidence="2" type="ORF">FLACOL_01942</name>
</gene>
<proteinExistence type="predicted"/>
<evidence type="ECO:0000313" key="3">
    <source>
        <dbReference type="Proteomes" id="UP000238180"/>
    </source>
</evidence>
<dbReference type="Proteomes" id="UP000238180">
    <property type="component" value="Unassembled WGS sequence"/>
</dbReference>